<keyword evidence="1" id="KW-0805">Transcription regulation</keyword>
<evidence type="ECO:0000313" key="3">
    <source>
        <dbReference type="EMBL" id="PTK58534.1"/>
    </source>
</evidence>
<keyword evidence="1" id="KW-0804">Transcription</keyword>
<protein>
    <recommendedName>
        <fullName evidence="1">Glycerol uptake operon antiterminator regulatory protein</fullName>
    </recommendedName>
</protein>
<evidence type="ECO:0000313" key="5">
    <source>
        <dbReference type="Proteomes" id="UP000664081"/>
    </source>
</evidence>
<dbReference type="GeneID" id="66775505"/>
<dbReference type="EMBL" id="PZHR01000045">
    <property type="protein sequence ID" value="PTK58534.1"/>
    <property type="molecule type" value="Genomic_DNA"/>
</dbReference>
<dbReference type="Proteomes" id="UP000240400">
    <property type="component" value="Unassembled WGS sequence"/>
</dbReference>
<evidence type="ECO:0000313" key="2">
    <source>
        <dbReference type="EMBL" id="MBO1228414.1"/>
    </source>
</evidence>
<gene>
    <name evidence="3" type="ORF">BUZ61_08990</name>
    <name evidence="2" type="ORF">J3T88_14075</name>
</gene>
<dbReference type="GO" id="GO:0006071">
    <property type="term" value="P:glycerol metabolic process"/>
    <property type="evidence" value="ECO:0007669"/>
    <property type="project" value="UniProtKB-UniRule"/>
</dbReference>
<proteinExistence type="predicted"/>
<dbReference type="SUPFAM" id="SSF110391">
    <property type="entry name" value="GlpP-like"/>
    <property type="match status" value="1"/>
</dbReference>
<dbReference type="OrthoDB" id="9799580at2"/>
<accession>A0A291JH72</accession>
<dbReference type="PANTHER" id="PTHR35787">
    <property type="entry name" value="GLYCEROL UPTAKE OPERON ANTITERMINATOR REGULATORY PROTEIN"/>
    <property type="match status" value="1"/>
</dbReference>
<keyword evidence="1" id="KW-0319">Glycerol metabolism</keyword>
<reference evidence="3 4" key="1">
    <citation type="journal article" date="2016" name="Front. Microbiol.">
        <title>Comprehensive Phylogenetic Analysis of Bovine Non-aureus Staphylococci Species Based on Whole-Genome Sequencing.</title>
        <authorList>
            <person name="Naushad S."/>
            <person name="Barkema H.W."/>
            <person name="Luby C."/>
            <person name="Condas L.A."/>
            <person name="Nobrega D.B."/>
            <person name="Carson D.A."/>
            <person name="De Buck J."/>
        </authorList>
    </citation>
    <scope>NUCLEOTIDE SEQUENCE [LARGE SCALE GENOMIC DNA]</scope>
    <source>
        <strain evidence="3 4">SNUC 4337</strain>
    </source>
</reference>
<comment type="caution">
    <text evidence="3">The sequence shown here is derived from an EMBL/GenBank/DDBJ whole genome shotgun (WGS) entry which is preliminary data.</text>
</comment>
<reference evidence="2 5" key="3">
    <citation type="submission" date="2021-03" db="EMBL/GenBank/DDBJ databases">
        <title>Staphylococci and Mammaliicocci in bats.</title>
        <authorList>
            <person name="Fountain K."/>
        </authorList>
    </citation>
    <scope>NUCLEOTIDE SEQUENCE [LARGE SCALE GENOMIC DNA]</scope>
    <source>
        <strain evidence="2 5">18_1_E_SW</strain>
    </source>
</reference>
<dbReference type="Gene3D" id="3.20.20.70">
    <property type="entry name" value="Aldolase class I"/>
    <property type="match status" value="1"/>
</dbReference>
<dbReference type="AlphaFoldDB" id="A0A291JH72"/>
<dbReference type="RefSeq" id="WP_096808047.1">
    <property type="nucleotide sequence ID" value="NZ_CABIWM010000003.1"/>
</dbReference>
<name>A0A291JH72_9STAP</name>
<dbReference type="InterPro" id="IPR006699">
    <property type="entry name" value="GlpP"/>
</dbReference>
<comment type="function">
    <text evidence="1">Regulates expression of the glpD operon. In the presence of glycerol 3-phosphate (G3P) causes antitermination of transcription of glpD at the inverted repeat of the leader region to enhance its transcription. Binds and stabilizes glpD leader mRNA.</text>
</comment>
<dbReference type="EMBL" id="JAFNLT010000018">
    <property type="protein sequence ID" value="MBO1228414.1"/>
    <property type="molecule type" value="Genomic_DNA"/>
</dbReference>
<dbReference type="InterPro" id="IPR013785">
    <property type="entry name" value="Aldolase_TIM"/>
</dbReference>
<dbReference type="Proteomes" id="UP000664081">
    <property type="component" value="Unassembled WGS sequence"/>
</dbReference>
<dbReference type="PIRSF" id="PIRSF016897">
    <property type="entry name" value="GlpP"/>
    <property type="match status" value="1"/>
</dbReference>
<evidence type="ECO:0000256" key="1">
    <source>
        <dbReference type="PIRNR" id="PIRNR016897"/>
    </source>
</evidence>
<sequence>MKKDKVVIASVTKENQLEKVLKYKDNLKAVFILTGNFINIKEYVKLYQSNGIDVYIHVEKIKGLKLDDFGFKYIKQMIQPEGIITTKMSHVKLAKKNDIFVIQRFFLADHDMKENIINTAKVSQPDMLEMMPTITSFLIESIQSKVKIPIIMGGLVDSETYLTQALEDGALGVSTANKAMWKREFTDFLHEHQ</sequence>
<dbReference type="Pfam" id="PF04309">
    <property type="entry name" value="G3P_antiterm"/>
    <property type="match status" value="1"/>
</dbReference>
<dbReference type="GO" id="GO:0003723">
    <property type="term" value="F:RNA binding"/>
    <property type="evidence" value="ECO:0007669"/>
    <property type="project" value="UniProtKB-KW"/>
</dbReference>
<keyword evidence="5" id="KW-1185">Reference proteome</keyword>
<dbReference type="PANTHER" id="PTHR35787:SF1">
    <property type="entry name" value="GLYCEROL UPTAKE OPERON ANTITERMINATOR REGULATORY PROTEIN"/>
    <property type="match status" value="1"/>
</dbReference>
<keyword evidence="1" id="KW-0694">RNA-binding</keyword>
<reference evidence="3" key="2">
    <citation type="submission" date="2018-03" db="EMBL/GenBank/DDBJ databases">
        <authorList>
            <person name="Keele B.F."/>
        </authorList>
    </citation>
    <scope>NUCLEOTIDE SEQUENCE</scope>
    <source>
        <strain evidence="3">SNUC 4337</strain>
    </source>
</reference>
<dbReference type="KEGG" id="snl:BJD96_00300"/>
<dbReference type="GO" id="GO:0006355">
    <property type="term" value="P:regulation of DNA-templated transcription"/>
    <property type="evidence" value="ECO:0007669"/>
    <property type="project" value="InterPro"/>
</dbReference>
<organism evidence="3 4">
    <name type="scientific">Staphylococcus nepalensis</name>
    <dbReference type="NCBI Taxonomy" id="214473"/>
    <lineage>
        <taxon>Bacteria</taxon>
        <taxon>Bacillati</taxon>
        <taxon>Bacillota</taxon>
        <taxon>Bacilli</taxon>
        <taxon>Bacillales</taxon>
        <taxon>Staphylococcaceae</taxon>
        <taxon>Staphylococcus</taxon>
    </lineage>
</organism>
<evidence type="ECO:0000313" key="4">
    <source>
        <dbReference type="Proteomes" id="UP000240400"/>
    </source>
</evidence>